<dbReference type="AlphaFoldDB" id="A0A1W2AYZ0"/>
<dbReference type="Proteomes" id="UP000192393">
    <property type="component" value="Unassembled WGS sequence"/>
</dbReference>
<dbReference type="InterPro" id="IPR029068">
    <property type="entry name" value="Glyas_Bleomycin-R_OHBP_Dase"/>
</dbReference>
<protein>
    <recommendedName>
        <fullName evidence="3">Catechol-2,3-dioxygenase</fullName>
    </recommendedName>
</protein>
<dbReference type="Gene3D" id="3.10.180.10">
    <property type="entry name" value="2,3-Dihydroxybiphenyl 1,2-Dioxygenase, domain 1"/>
    <property type="match status" value="1"/>
</dbReference>
<reference evidence="1 2" key="1">
    <citation type="submission" date="2017-04" db="EMBL/GenBank/DDBJ databases">
        <authorList>
            <person name="Afonso C.L."/>
            <person name="Miller P.J."/>
            <person name="Scott M.A."/>
            <person name="Spackman E."/>
            <person name="Goraichik I."/>
            <person name="Dimitrov K.M."/>
            <person name="Suarez D.L."/>
            <person name="Swayne D.E."/>
        </authorList>
    </citation>
    <scope>NUCLEOTIDE SEQUENCE [LARGE SCALE GENOMIC DNA]</scope>
    <source>
        <strain evidence="1 2">CGMCC 1.12708</strain>
    </source>
</reference>
<dbReference type="RefSeq" id="WP_084017347.1">
    <property type="nucleotide sequence ID" value="NZ_FWXS01000005.1"/>
</dbReference>
<dbReference type="STRING" id="1434700.SAMN06296427_105142"/>
<accession>A0A1W2AYZ0</accession>
<evidence type="ECO:0000313" key="2">
    <source>
        <dbReference type="Proteomes" id="UP000192393"/>
    </source>
</evidence>
<dbReference type="CDD" id="cd06587">
    <property type="entry name" value="VOC"/>
    <property type="match status" value="1"/>
</dbReference>
<proteinExistence type="predicted"/>
<dbReference type="SUPFAM" id="SSF54593">
    <property type="entry name" value="Glyoxalase/Bleomycin resistance protein/Dihydroxybiphenyl dioxygenase"/>
    <property type="match status" value="1"/>
</dbReference>
<dbReference type="EMBL" id="FWXS01000005">
    <property type="protein sequence ID" value="SMC65750.1"/>
    <property type="molecule type" value="Genomic_DNA"/>
</dbReference>
<dbReference type="OrthoDB" id="2703022at2"/>
<organism evidence="1 2">
    <name type="scientific">Moheibacter sediminis</name>
    <dbReference type="NCBI Taxonomy" id="1434700"/>
    <lineage>
        <taxon>Bacteria</taxon>
        <taxon>Pseudomonadati</taxon>
        <taxon>Bacteroidota</taxon>
        <taxon>Flavobacteriia</taxon>
        <taxon>Flavobacteriales</taxon>
        <taxon>Weeksellaceae</taxon>
        <taxon>Moheibacter</taxon>
    </lineage>
</organism>
<name>A0A1W2AYZ0_9FLAO</name>
<gene>
    <name evidence="1" type="ORF">SAMN06296427_105142</name>
</gene>
<evidence type="ECO:0000313" key="1">
    <source>
        <dbReference type="EMBL" id="SMC65750.1"/>
    </source>
</evidence>
<evidence type="ECO:0008006" key="3">
    <source>
        <dbReference type="Google" id="ProtNLM"/>
    </source>
</evidence>
<sequence>MKIKELTLLTHKLLQEKIFYTKTLGFELVNEDLNSFSVKVGWSILTFQESNDQHNYHYCFLIPSNNLNEALHWVEKKWNIIEMEDSQKTVHFDTWNADSFYFHDASGNIAEFIVRYDMNNPGDAEFDVESILCVNEIGLPTTDIQQLSFVLEDNLGIKFWKGDMNRFGTVGSQEGLFLLPNYNLKKTWFPTELNIQPDPLNITIEINENTIELQYLNGEIEILSDKLIKN</sequence>
<keyword evidence="2" id="KW-1185">Reference proteome</keyword>